<dbReference type="PIRSF" id="PIRSF029477">
    <property type="entry name" value="UCP029477"/>
    <property type="match status" value="1"/>
</dbReference>
<dbReference type="InterPro" id="IPR011971">
    <property type="entry name" value="CHP02284"/>
</dbReference>
<dbReference type="Gene3D" id="1.20.1260.10">
    <property type="match status" value="1"/>
</dbReference>
<dbReference type="OrthoDB" id="282393at2"/>
<dbReference type="NCBIfam" id="TIGR02284">
    <property type="entry name" value="PA2169 family four-helix-bundle protein"/>
    <property type="match status" value="1"/>
</dbReference>
<accession>A0A366KMN1</accession>
<reference evidence="2 3" key="1">
    <citation type="submission" date="2018-07" db="EMBL/GenBank/DDBJ databases">
        <title>A draft genome of a endophytic bacteria, a new species of Pedobacter.</title>
        <authorList>
            <person name="Zhang Z.D."/>
            <person name="Chen Z.J."/>
        </authorList>
    </citation>
    <scope>NUCLEOTIDE SEQUENCE [LARGE SCALE GENOMIC DNA]</scope>
    <source>
        <strain evidence="2 3">RS10</strain>
    </source>
</reference>
<keyword evidence="3" id="KW-1185">Reference proteome</keyword>
<evidence type="ECO:0000313" key="2">
    <source>
        <dbReference type="EMBL" id="RBQ02533.1"/>
    </source>
</evidence>
<dbReference type="Pfam" id="PF09537">
    <property type="entry name" value="DUF2383"/>
    <property type="match status" value="1"/>
</dbReference>
<sequence length="153" mass="16822">MENQEKTVEVLNDLIQINNDRADGFDKASADLKDENIDLKATFGKFSSDSRANVTELAGLVGRNGENPDTGNTILGSLHRAWIDIKANFGGDDRHSILAECERGEDAIKKAYRDALQENELGEEIRTVLLKQQEGINTSHDAIKALRDAQAAL</sequence>
<gene>
    <name evidence="2" type="ORF">DRW42_26315</name>
</gene>
<dbReference type="AlphaFoldDB" id="A0A366KMN1"/>
<dbReference type="EMBL" id="QNQU01000035">
    <property type="protein sequence ID" value="RBQ02533.1"/>
    <property type="molecule type" value="Genomic_DNA"/>
</dbReference>
<organism evidence="2 3">
    <name type="scientific">Pedobacter miscanthi</name>
    <dbReference type="NCBI Taxonomy" id="2259170"/>
    <lineage>
        <taxon>Bacteria</taxon>
        <taxon>Pseudomonadati</taxon>
        <taxon>Bacteroidota</taxon>
        <taxon>Sphingobacteriia</taxon>
        <taxon>Sphingobacteriales</taxon>
        <taxon>Sphingobacteriaceae</taxon>
        <taxon>Pedobacter</taxon>
    </lineage>
</organism>
<name>A0A366KMN1_9SPHI</name>
<evidence type="ECO:0000259" key="1">
    <source>
        <dbReference type="Pfam" id="PF09537"/>
    </source>
</evidence>
<dbReference type="RefSeq" id="WP_113951847.1">
    <property type="nucleotide sequence ID" value="NZ_QNQU01000035.1"/>
</dbReference>
<dbReference type="Proteomes" id="UP000252081">
    <property type="component" value="Unassembled WGS sequence"/>
</dbReference>
<dbReference type="InterPro" id="IPR019052">
    <property type="entry name" value="DUF2383"/>
</dbReference>
<proteinExistence type="predicted"/>
<dbReference type="InterPro" id="IPR012347">
    <property type="entry name" value="Ferritin-like"/>
</dbReference>
<dbReference type="InterPro" id="IPR016920">
    <property type="entry name" value="UCP029477"/>
</dbReference>
<evidence type="ECO:0000313" key="3">
    <source>
        <dbReference type="Proteomes" id="UP000252081"/>
    </source>
</evidence>
<feature type="domain" description="DUF2383" evidence="1">
    <location>
        <begin position="7"/>
        <end position="118"/>
    </location>
</feature>
<comment type="caution">
    <text evidence="2">The sequence shown here is derived from an EMBL/GenBank/DDBJ whole genome shotgun (WGS) entry which is preliminary data.</text>
</comment>
<protein>
    <submittedName>
        <fullName evidence="2">Aldehyde dehydrogenase</fullName>
    </submittedName>
</protein>